<organism evidence="1">
    <name type="scientific">Thermofilum pendens</name>
    <dbReference type="NCBI Taxonomy" id="2269"/>
    <lineage>
        <taxon>Archaea</taxon>
        <taxon>Thermoproteota</taxon>
        <taxon>Thermoprotei</taxon>
        <taxon>Thermofilales</taxon>
        <taxon>Thermofilaceae</taxon>
        <taxon>Thermofilum</taxon>
    </lineage>
</organism>
<reference evidence="1" key="1">
    <citation type="journal article" date="2020" name="mSystems">
        <title>Genome- and Community-Level Interaction Insights into Carbon Utilization and Element Cycling Functions of Hydrothermarchaeota in Hydrothermal Sediment.</title>
        <authorList>
            <person name="Zhou Z."/>
            <person name="Liu Y."/>
            <person name="Xu W."/>
            <person name="Pan J."/>
            <person name="Luo Z.H."/>
            <person name="Li M."/>
        </authorList>
    </citation>
    <scope>NUCLEOTIDE SEQUENCE [LARGE SCALE GENOMIC DNA]</scope>
    <source>
        <strain evidence="1">SpSt-8</strain>
    </source>
</reference>
<dbReference type="AlphaFoldDB" id="A0A7C3WW25"/>
<accession>A0A7C3WW25</accession>
<dbReference type="InterPro" id="IPR015943">
    <property type="entry name" value="WD40/YVTN_repeat-like_dom_sf"/>
</dbReference>
<dbReference type="InterPro" id="IPR011047">
    <property type="entry name" value="Quinoprotein_ADH-like_sf"/>
</dbReference>
<evidence type="ECO:0000313" key="1">
    <source>
        <dbReference type="EMBL" id="HGB25567.1"/>
    </source>
</evidence>
<sequence>MTSATLLPEGMLLACLADGTCLILDPTGSVIWSHVFVGFPVERILVAGSLAYLVDSSGTLHTLNVSSLREISSRKFLKQGEVGVKYSAVSGDGRFLAVAIRYYPDTSSKYSLDRLVVYTLNKGERVFERDAFSPAVLVKVFSLDIWGDFLITETLNVSCHLCELTDNVVEVYRLGSKVQKVSERQTGLSRVKSISGGYLLVQRVQDNSLLLLSLPDLGLVAEKKDMPPMRQAVPLEDGFLLVSEEYDLWRCSLALNCHKLSSLPPMSLVARLGSYLVVFSVPEVRVLLR</sequence>
<protein>
    <submittedName>
        <fullName evidence="1">Uncharacterized protein</fullName>
    </submittedName>
</protein>
<proteinExistence type="predicted"/>
<gene>
    <name evidence="1" type="ORF">ENV88_06025</name>
</gene>
<comment type="caution">
    <text evidence="1">The sequence shown here is derived from an EMBL/GenBank/DDBJ whole genome shotgun (WGS) entry which is preliminary data.</text>
</comment>
<dbReference type="SUPFAM" id="SSF50998">
    <property type="entry name" value="Quinoprotein alcohol dehydrogenase-like"/>
    <property type="match status" value="1"/>
</dbReference>
<dbReference type="Gene3D" id="2.130.10.10">
    <property type="entry name" value="YVTN repeat-like/Quinoprotein amine dehydrogenase"/>
    <property type="match status" value="1"/>
</dbReference>
<dbReference type="EMBL" id="DTIB01000104">
    <property type="protein sequence ID" value="HGB25567.1"/>
    <property type="molecule type" value="Genomic_DNA"/>
</dbReference>
<name>A0A7C3WW25_THEPE</name>